<proteinExistence type="predicted"/>
<organism evidence="1 2">
    <name type="scientific">Amanita muscaria (strain Koide BX008)</name>
    <dbReference type="NCBI Taxonomy" id="946122"/>
    <lineage>
        <taxon>Eukaryota</taxon>
        <taxon>Fungi</taxon>
        <taxon>Dikarya</taxon>
        <taxon>Basidiomycota</taxon>
        <taxon>Agaricomycotina</taxon>
        <taxon>Agaricomycetes</taxon>
        <taxon>Agaricomycetidae</taxon>
        <taxon>Agaricales</taxon>
        <taxon>Pluteineae</taxon>
        <taxon>Amanitaceae</taxon>
        <taxon>Amanita</taxon>
    </lineage>
</organism>
<name>A0A0C2X9S6_AMAMK</name>
<gene>
    <name evidence="1" type="ORF">M378DRAFT_154602</name>
</gene>
<keyword evidence="2" id="KW-1185">Reference proteome</keyword>
<evidence type="ECO:0000313" key="1">
    <source>
        <dbReference type="EMBL" id="KIL71132.1"/>
    </source>
</evidence>
<dbReference type="InParanoid" id="A0A0C2X9S6"/>
<dbReference type="EMBL" id="KN818222">
    <property type="protein sequence ID" value="KIL71132.1"/>
    <property type="molecule type" value="Genomic_DNA"/>
</dbReference>
<dbReference type="HOGENOM" id="CLU_2739466_0_0_1"/>
<dbReference type="Proteomes" id="UP000054549">
    <property type="component" value="Unassembled WGS sequence"/>
</dbReference>
<sequence>MYTHMLPTSRPLTDAVAQLHRSIQPLNAILTCYCKDLGRIPFLSILKQTLTLISPKVCVAMRSNDVSQTFV</sequence>
<protein>
    <submittedName>
        <fullName evidence="1">Uncharacterized protein</fullName>
    </submittedName>
</protein>
<dbReference type="AlphaFoldDB" id="A0A0C2X9S6"/>
<evidence type="ECO:0000313" key="2">
    <source>
        <dbReference type="Proteomes" id="UP000054549"/>
    </source>
</evidence>
<accession>A0A0C2X9S6</accession>
<reference evidence="1 2" key="1">
    <citation type="submission" date="2014-04" db="EMBL/GenBank/DDBJ databases">
        <title>Evolutionary Origins and Diversification of the Mycorrhizal Mutualists.</title>
        <authorList>
            <consortium name="DOE Joint Genome Institute"/>
            <consortium name="Mycorrhizal Genomics Consortium"/>
            <person name="Kohler A."/>
            <person name="Kuo A."/>
            <person name="Nagy L.G."/>
            <person name="Floudas D."/>
            <person name="Copeland A."/>
            <person name="Barry K.W."/>
            <person name="Cichocki N."/>
            <person name="Veneault-Fourrey C."/>
            <person name="LaButti K."/>
            <person name="Lindquist E.A."/>
            <person name="Lipzen A."/>
            <person name="Lundell T."/>
            <person name="Morin E."/>
            <person name="Murat C."/>
            <person name="Riley R."/>
            <person name="Ohm R."/>
            <person name="Sun H."/>
            <person name="Tunlid A."/>
            <person name="Henrissat B."/>
            <person name="Grigoriev I.V."/>
            <person name="Hibbett D.S."/>
            <person name="Martin F."/>
        </authorList>
    </citation>
    <scope>NUCLEOTIDE SEQUENCE [LARGE SCALE GENOMIC DNA]</scope>
    <source>
        <strain evidence="1 2">Koide BX008</strain>
    </source>
</reference>